<dbReference type="SUPFAM" id="SSF57783">
    <property type="entry name" value="Zinc beta-ribbon"/>
    <property type="match status" value="2"/>
</dbReference>
<evidence type="ECO:0000259" key="1">
    <source>
        <dbReference type="Pfam" id="PF02150"/>
    </source>
</evidence>
<feature type="domain" description="DNA-directed RNA polymerase II subunit RPB9-like zinc ribbon" evidence="1">
    <location>
        <begin position="1"/>
        <end position="32"/>
    </location>
</feature>
<organism evidence="2">
    <name type="scientific">viral metagenome</name>
    <dbReference type="NCBI Taxonomy" id="1070528"/>
    <lineage>
        <taxon>unclassified sequences</taxon>
        <taxon>metagenomes</taxon>
        <taxon>organismal metagenomes</taxon>
    </lineage>
</organism>
<proteinExistence type="predicted"/>
<dbReference type="GO" id="GO:0006351">
    <property type="term" value="P:DNA-templated transcription"/>
    <property type="evidence" value="ECO:0007669"/>
    <property type="project" value="InterPro"/>
</dbReference>
<evidence type="ECO:0000313" key="2">
    <source>
        <dbReference type="EMBL" id="QHT37466.1"/>
    </source>
</evidence>
<dbReference type="AlphaFoldDB" id="A0A6C0F6N1"/>
<dbReference type="Pfam" id="PF02150">
    <property type="entry name" value="Zn_ribbon_RPB9"/>
    <property type="match status" value="1"/>
</dbReference>
<accession>A0A6C0F6N1</accession>
<protein>
    <recommendedName>
        <fullName evidence="1">DNA-directed RNA polymerase II subunit RPB9-like zinc ribbon domain-containing protein</fullName>
    </recommendedName>
</protein>
<dbReference type="InterPro" id="IPR001529">
    <property type="entry name" value="Zn_ribbon_RPB9"/>
</dbReference>
<name>A0A6C0F6N1_9ZZZZ</name>
<dbReference type="EMBL" id="MN738797">
    <property type="protein sequence ID" value="QHT37466.1"/>
    <property type="molecule type" value="Genomic_DNA"/>
</dbReference>
<dbReference type="Gene3D" id="2.20.25.10">
    <property type="match status" value="2"/>
</dbReference>
<reference evidence="2" key="1">
    <citation type="journal article" date="2020" name="Nature">
        <title>Giant virus diversity and host interactions through global metagenomics.</title>
        <authorList>
            <person name="Schulz F."/>
            <person name="Roux S."/>
            <person name="Paez-Espino D."/>
            <person name="Jungbluth S."/>
            <person name="Walsh D.A."/>
            <person name="Denef V.J."/>
            <person name="McMahon K.D."/>
            <person name="Konstantinidis K.T."/>
            <person name="Eloe-Fadrosh E.A."/>
            <person name="Kyrpides N.C."/>
            <person name="Woyke T."/>
        </authorList>
    </citation>
    <scope>NUCLEOTIDE SEQUENCE</scope>
    <source>
        <strain evidence="2">GVMAG-S-ERX555997-44</strain>
    </source>
</reference>
<sequence>MHFCDKCGNMLYLKITKEGEETLINYCRKCGNIEKNIINESNDTICVSKTHIKKTQQTYKNIINEYTKLDPTLPRIKNINCPNNDCKSNATVGETKDENEIIYLRYDNENMRYIYLCTSCNHSWKNN</sequence>